<reference evidence="3 4" key="1">
    <citation type="submission" date="2024-02" db="EMBL/GenBank/DDBJ databases">
        <title>Bacteria isolated from the canopy kelp, Nereocystis luetkeana.</title>
        <authorList>
            <person name="Pfister C.A."/>
            <person name="Younker I.T."/>
            <person name="Light S.H."/>
        </authorList>
    </citation>
    <scope>NUCLEOTIDE SEQUENCE [LARGE SCALE GENOMIC DNA]</scope>
    <source>
        <strain evidence="3 4">TI.1.15</strain>
    </source>
</reference>
<gene>
    <name evidence="3" type="ORF">V8Z71_02120</name>
</gene>
<comment type="caution">
    <text evidence="3">The sequence shown here is derived from an EMBL/GenBank/DDBJ whole genome shotgun (WGS) entry which is preliminary data.</text>
</comment>
<protein>
    <recommendedName>
        <fullName evidence="1">Type IV secretion system putative lipoprotein virB7</fullName>
    </recommendedName>
</protein>
<dbReference type="Pfam" id="PF05981">
    <property type="entry name" value="CreA"/>
    <property type="match status" value="1"/>
</dbReference>
<dbReference type="PANTHER" id="PTHR37952">
    <property type="match status" value="1"/>
</dbReference>
<keyword evidence="2" id="KW-0732">Signal</keyword>
<sequence length="158" mass="17201">MKKALIAAGIITMLAGCSDNEVGDVSLGFFTMKDIKMSSLDDDKIAGVTCHIASIEANLSLSDPSDSSISCRQTGEITPEMIAKIDKSKSGEVVFKQSKSIFFKTMKVRRIYDAENQSLLYLSYTTKETEGSFKHSLSTVPLWGTKAYVDPATVVPTE</sequence>
<dbReference type="RefSeq" id="WP_017074364.1">
    <property type="nucleotide sequence ID" value="NZ_AP025484.1"/>
</dbReference>
<name>A0ABU9FLK8_9VIBR</name>
<keyword evidence="4" id="KW-1185">Reference proteome</keyword>
<dbReference type="PANTHER" id="PTHR37952:SF2">
    <property type="entry name" value="PROTEIN CREA"/>
    <property type="match status" value="1"/>
</dbReference>
<organism evidence="3 4">
    <name type="scientific">Vibrio echinoideorum</name>
    <dbReference type="NCBI Taxonomy" id="2100116"/>
    <lineage>
        <taxon>Bacteria</taxon>
        <taxon>Pseudomonadati</taxon>
        <taxon>Pseudomonadota</taxon>
        <taxon>Gammaproteobacteria</taxon>
        <taxon>Vibrionales</taxon>
        <taxon>Vibrionaceae</taxon>
        <taxon>Vibrio</taxon>
    </lineage>
</organism>
<dbReference type="PIRSF" id="PIRSF003174">
    <property type="entry name" value="CreA"/>
    <property type="match status" value="1"/>
</dbReference>
<dbReference type="Pfam" id="PF08139">
    <property type="entry name" value="LPAM_1"/>
    <property type="match status" value="1"/>
</dbReference>
<accession>A0ABU9FLK8</accession>
<evidence type="ECO:0000256" key="1">
    <source>
        <dbReference type="ARBA" id="ARBA00017922"/>
    </source>
</evidence>
<dbReference type="Proteomes" id="UP001377160">
    <property type="component" value="Unassembled WGS sequence"/>
</dbReference>
<evidence type="ECO:0000256" key="2">
    <source>
        <dbReference type="ARBA" id="ARBA00022729"/>
    </source>
</evidence>
<dbReference type="InterPro" id="IPR012640">
    <property type="entry name" value="Membr_lipoprot_lipid_attach_CS"/>
</dbReference>
<dbReference type="PROSITE" id="PS51257">
    <property type="entry name" value="PROKAR_LIPOPROTEIN"/>
    <property type="match status" value="1"/>
</dbReference>
<evidence type="ECO:0000313" key="3">
    <source>
        <dbReference type="EMBL" id="MEL0607089.1"/>
    </source>
</evidence>
<proteinExistence type="predicted"/>
<evidence type="ECO:0000313" key="4">
    <source>
        <dbReference type="Proteomes" id="UP001377160"/>
    </source>
</evidence>
<dbReference type="InterPro" id="IPR010292">
    <property type="entry name" value="Uncharacterised_CreA"/>
</dbReference>
<dbReference type="EMBL" id="JBANDX010000001">
    <property type="protein sequence ID" value="MEL0607089.1"/>
    <property type="molecule type" value="Genomic_DNA"/>
</dbReference>